<dbReference type="HOGENOM" id="CLU_113639_0_0_11"/>
<accession>A0A0F6QVM2</accession>
<sequence length="176" mass="19140">MSTPPASFKTMQNHIDNPSTVSSINPTELAADISFHEHASIEALQTILRHPRSLARPTPHWRPPQKKLPGINGNPPLVAAITRHRVGARAKARIRGFGEKRTPAYLISLRITDPTGAAVEPGLAEAWTRALLPAQEIDAVHEIGTGYASTFLWLVDSDYQPVHSPISLFSGFSEAA</sequence>
<protein>
    <submittedName>
        <fullName evidence="1">Uncharacterized protein</fullName>
    </submittedName>
</protein>
<evidence type="ECO:0000313" key="1">
    <source>
        <dbReference type="EMBL" id="AKE38902.1"/>
    </source>
</evidence>
<name>A0A0F6QVM2_9CORY</name>
<organism evidence="1 2">
    <name type="scientific">Corynebacterium camporealensis</name>
    <dbReference type="NCBI Taxonomy" id="161896"/>
    <lineage>
        <taxon>Bacteria</taxon>
        <taxon>Bacillati</taxon>
        <taxon>Actinomycetota</taxon>
        <taxon>Actinomycetes</taxon>
        <taxon>Mycobacteriales</taxon>
        <taxon>Corynebacteriaceae</taxon>
        <taxon>Corynebacterium</taxon>
    </lineage>
</organism>
<dbReference type="AlphaFoldDB" id="A0A0F6QVM2"/>
<gene>
    <name evidence="1" type="ORF">UL81_04645</name>
</gene>
<dbReference type="EMBL" id="CP011311">
    <property type="protein sequence ID" value="AKE38902.1"/>
    <property type="molecule type" value="Genomic_DNA"/>
</dbReference>
<dbReference type="PATRIC" id="fig|161896.4.peg.913"/>
<dbReference type="Proteomes" id="UP000033566">
    <property type="component" value="Chromosome"/>
</dbReference>
<proteinExistence type="predicted"/>
<dbReference type="KEGG" id="ccj:UL81_04645"/>
<reference evidence="1 2" key="1">
    <citation type="journal article" date="2015" name="Genome Announc.">
        <title>Complete Genome Sequence of Corynebacterium camporealensis DSM 44610, Isolated from the Milk of a Manchega Sheep with Subclinical Mastitis.</title>
        <authorList>
            <person name="Ruckert C."/>
            <person name="Albersmeier A."/>
            <person name="Winkler A."/>
            <person name="Tauch A."/>
        </authorList>
    </citation>
    <scope>NUCLEOTIDE SEQUENCE [LARGE SCALE GENOMIC DNA]</scope>
    <source>
        <strain evidence="1 2">DSM 44610</strain>
    </source>
</reference>
<evidence type="ECO:0000313" key="2">
    <source>
        <dbReference type="Proteomes" id="UP000033566"/>
    </source>
</evidence>
<dbReference type="RefSeq" id="WP_236684514.1">
    <property type="nucleotide sequence ID" value="NZ_CP011311.1"/>
</dbReference>
<keyword evidence="2" id="KW-1185">Reference proteome</keyword>